<reference evidence="1 2" key="1">
    <citation type="submission" date="2024-09" db="EMBL/GenBank/DDBJ databases">
        <title>Chromosome-scale assembly of Riccia fluitans.</title>
        <authorList>
            <person name="Paukszto L."/>
            <person name="Sawicki J."/>
            <person name="Karawczyk K."/>
            <person name="Piernik-Szablinska J."/>
            <person name="Szczecinska M."/>
            <person name="Mazdziarz M."/>
        </authorList>
    </citation>
    <scope>NUCLEOTIDE SEQUENCE [LARGE SCALE GENOMIC DNA]</scope>
    <source>
        <strain evidence="1">Rf_01</strain>
        <tissue evidence="1">Aerial parts of the thallus</tissue>
    </source>
</reference>
<evidence type="ECO:0000313" key="2">
    <source>
        <dbReference type="Proteomes" id="UP001605036"/>
    </source>
</evidence>
<dbReference type="Proteomes" id="UP001605036">
    <property type="component" value="Unassembled WGS sequence"/>
</dbReference>
<evidence type="ECO:0008006" key="3">
    <source>
        <dbReference type="Google" id="ProtNLM"/>
    </source>
</evidence>
<accession>A0ABD1YHQ9</accession>
<dbReference type="Gene3D" id="3.60.160.10">
    <property type="entry name" value="Mitochondrial biogenesis AIM24"/>
    <property type="match status" value="1"/>
</dbReference>
<comment type="caution">
    <text evidence="1">The sequence shown here is derived from an EMBL/GenBank/DDBJ whole genome shotgun (WGS) entry which is preliminary data.</text>
</comment>
<dbReference type="Pfam" id="PF01987">
    <property type="entry name" value="AIM24"/>
    <property type="match status" value="1"/>
</dbReference>
<dbReference type="PANTHER" id="PTHR38074">
    <property type="entry name" value="ALTERED INHERITANCE OF MITOCHONDRIA PROTEIN 24, MITOCHONDRIAL"/>
    <property type="match status" value="1"/>
</dbReference>
<dbReference type="AlphaFoldDB" id="A0ABD1YHQ9"/>
<organism evidence="1 2">
    <name type="scientific">Riccia fluitans</name>
    <dbReference type="NCBI Taxonomy" id="41844"/>
    <lineage>
        <taxon>Eukaryota</taxon>
        <taxon>Viridiplantae</taxon>
        <taxon>Streptophyta</taxon>
        <taxon>Embryophyta</taxon>
        <taxon>Marchantiophyta</taxon>
        <taxon>Marchantiopsida</taxon>
        <taxon>Marchantiidae</taxon>
        <taxon>Marchantiales</taxon>
        <taxon>Ricciaceae</taxon>
        <taxon>Riccia</taxon>
    </lineage>
</organism>
<sequence>MADAMTMDQLMHASIQGSRTEHRPFSLANDKMLEVNLGVPGSTGQLLEFVWMKMGSMVAYKGEASFKREGVMEHGFGHMLKKSLTDEGVTLTKVSSKSQAQVYLADEGKLVTIVKLQGDTLVINGNDLLAFEPSVNHKITMMRKMSSIAAGGLYNVKLSGQGCVAFLSHGKPITLLVGPDQPPVFTDPQATVAWSGELSPEFKTDIQFKSFLGRSSGESFQMKFDGNNGRGFVLVQPFEEHPPPPSAS</sequence>
<dbReference type="SUPFAM" id="SSF51219">
    <property type="entry name" value="TRAP-like"/>
    <property type="match status" value="1"/>
</dbReference>
<keyword evidence="2" id="KW-1185">Reference proteome</keyword>
<dbReference type="PANTHER" id="PTHR38074:SF1">
    <property type="entry name" value="ALTERED INHERITANCE OF MITOCHONDRIA PROTEIN 24, MITOCHONDRIAL"/>
    <property type="match status" value="1"/>
</dbReference>
<gene>
    <name evidence="1" type="ORF">R1flu_014886</name>
</gene>
<dbReference type="EMBL" id="JBHFFA010000004">
    <property type="protein sequence ID" value="KAL2630200.1"/>
    <property type="molecule type" value="Genomic_DNA"/>
</dbReference>
<dbReference type="InterPro" id="IPR002838">
    <property type="entry name" value="AIM24"/>
</dbReference>
<proteinExistence type="predicted"/>
<name>A0ABD1YHQ9_9MARC</name>
<dbReference type="InterPro" id="IPR016031">
    <property type="entry name" value="Trp_RNA-bd_attenuator-like_dom"/>
</dbReference>
<evidence type="ECO:0000313" key="1">
    <source>
        <dbReference type="EMBL" id="KAL2630200.1"/>
    </source>
</evidence>
<protein>
    <recommendedName>
        <fullName evidence="3">Altered inheritance of mitochondria protein 24, mitochondrial</fullName>
    </recommendedName>
</protein>
<dbReference type="InterPro" id="IPR036983">
    <property type="entry name" value="AIM24_sf"/>
</dbReference>